<dbReference type="Proteomes" id="UP001583177">
    <property type="component" value="Unassembled WGS sequence"/>
</dbReference>
<comment type="caution">
    <text evidence="1">The sequence shown here is derived from an EMBL/GenBank/DDBJ whole genome shotgun (WGS) entry which is preliminary data.</text>
</comment>
<sequence>MVRWGPWALVHSIRKILDPNILSARELVRQWKDEVLRPYSSRRLTKPTDKLVALSALASLFQARFKGNYLAGLWREDLLRELLWVTRASDKGRSESSDAPSWSWASASMNGQWGPSFNDLRCPEIPLAQVLEASTHPSTINKFGPVSRGVIKLSAITFPATVDLDNDDRLFVMPNADLKGIIDVVNLTCEFDTPLAPSNVTLEDGTRERVLRRLKADEGGYFLLDQSKTPGISNA</sequence>
<dbReference type="EMBL" id="JAWRVE010000022">
    <property type="protein sequence ID" value="KAL1874521.1"/>
    <property type="molecule type" value="Genomic_DNA"/>
</dbReference>
<proteinExistence type="predicted"/>
<protein>
    <submittedName>
        <fullName evidence="1">Uncharacterized protein</fullName>
    </submittedName>
</protein>
<gene>
    <name evidence="1" type="ORF">Daus18300_003540</name>
</gene>
<keyword evidence="2" id="KW-1185">Reference proteome</keyword>
<dbReference type="PANTHER" id="PTHR33112">
    <property type="entry name" value="DOMAIN PROTEIN, PUTATIVE-RELATED"/>
    <property type="match status" value="1"/>
</dbReference>
<name>A0ABR3XEY0_9PEZI</name>
<reference evidence="1 2" key="1">
    <citation type="journal article" date="2024" name="IMA Fungus">
        <title>IMA Genome - F19 : A genome assembly and annotation guide to empower mycologists, including annotated draft genome sequences of Ceratocystis pirilliformis, Diaporthe australafricana, Fusarium ophioides, Paecilomyces lecythidis, and Sporothrix stenoceras.</title>
        <authorList>
            <person name="Aylward J."/>
            <person name="Wilson A.M."/>
            <person name="Visagie C.M."/>
            <person name="Spraker J."/>
            <person name="Barnes I."/>
            <person name="Buitendag C."/>
            <person name="Ceriani C."/>
            <person name="Del Mar Angel L."/>
            <person name="du Plessis D."/>
            <person name="Fuchs T."/>
            <person name="Gasser K."/>
            <person name="Kramer D."/>
            <person name="Li W."/>
            <person name="Munsamy K."/>
            <person name="Piso A."/>
            <person name="Price J.L."/>
            <person name="Sonnekus B."/>
            <person name="Thomas C."/>
            <person name="van der Nest A."/>
            <person name="van Dijk A."/>
            <person name="van Heerden A."/>
            <person name="van Vuuren N."/>
            <person name="Yilmaz N."/>
            <person name="Duong T.A."/>
            <person name="van der Merwe N.A."/>
            <person name="Wingfield M.J."/>
            <person name="Wingfield B.D."/>
        </authorList>
    </citation>
    <scope>NUCLEOTIDE SEQUENCE [LARGE SCALE GENOMIC DNA]</scope>
    <source>
        <strain evidence="1 2">CMW 18300</strain>
    </source>
</reference>
<evidence type="ECO:0000313" key="1">
    <source>
        <dbReference type="EMBL" id="KAL1874521.1"/>
    </source>
</evidence>
<organism evidence="1 2">
    <name type="scientific">Diaporthe australafricana</name>
    <dbReference type="NCBI Taxonomy" id="127596"/>
    <lineage>
        <taxon>Eukaryota</taxon>
        <taxon>Fungi</taxon>
        <taxon>Dikarya</taxon>
        <taxon>Ascomycota</taxon>
        <taxon>Pezizomycotina</taxon>
        <taxon>Sordariomycetes</taxon>
        <taxon>Sordariomycetidae</taxon>
        <taxon>Diaporthales</taxon>
        <taxon>Diaporthaceae</taxon>
        <taxon>Diaporthe</taxon>
    </lineage>
</organism>
<accession>A0ABR3XEY0</accession>
<evidence type="ECO:0000313" key="2">
    <source>
        <dbReference type="Proteomes" id="UP001583177"/>
    </source>
</evidence>
<dbReference type="PANTHER" id="PTHR33112:SF16">
    <property type="entry name" value="HETEROKARYON INCOMPATIBILITY DOMAIN-CONTAINING PROTEIN"/>
    <property type="match status" value="1"/>
</dbReference>